<dbReference type="AlphaFoldDB" id="A0A926DCU3"/>
<evidence type="ECO:0000256" key="2">
    <source>
        <dbReference type="ARBA" id="ARBA00001946"/>
    </source>
</evidence>
<dbReference type="GO" id="GO:0008237">
    <property type="term" value="F:metallopeptidase activity"/>
    <property type="evidence" value="ECO:0007669"/>
    <property type="project" value="UniProtKB-KW"/>
</dbReference>
<organism evidence="11 12">
    <name type="scientific">Feifania hominis</name>
    <dbReference type="NCBI Taxonomy" id="2763660"/>
    <lineage>
        <taxon>Bacteria</taxon>
        <taxon>Bacillati</taxon>
        <taxon>Bacillota</taxon>
        <taxon>Clostridia</taxon>
        <taxon>Eubacteriales</taxon>
        <taxon>Feifaniaceae</taxon>
        <taxon>Feifania</taxon>
    </lineage>
</organism>
<dbReference type="Proteomes" id="UP000620366">
    <property type="component" value="Unassembled WGS sequence"/>
</dbReference>
<keyword evidence="8" id="KW-0378">Hydrolase</keyword>
<evidence type="ECO:0000313" key="11">
    <source>
        <dbReference type="EMBL" id="MBC8536243.1"/>
    </source>
</evidence>
<accession>A0A926DCU3</accession>
<evidence type="ECO:0000256" key="8">
    <source>
        <dbReference type="ARBA" id="ARBA00022801"/>
    </source>
</evidence>
<name>A0A926DCU3_9FIRM</name>
<dbReference type="RefSeq" id="WP_249300001.1">
    <property type="nucleotide sequence ID" value="NZ_JACRSP010000002.1"/>
</dbReference>
<evidence type="ECO:0000313" key="12">
    <source>
        <dbReference type="Proteomes" id="UP000620366"/>
    </source>
</evidence>
<dbReference type="PANTHER" id="PTHR34448:SF3">
    <property type="entry name" value="AMINOPEPTIDASE AMPS"/>
    <property type="match status" value="1"/>
</dbReference>
<keyword evidence="9" id="KW-0482">Metalloprotease</keyword>
<dbReference type="PANTHER" id="PTHR34448">
    <property type="entry name" value="AMINOPEPTIDASE"/>
    <property type="match status" value="1"/>
</dbReference>
<comment type="caution">
    <text evidence="11">The sequence shown here is derived from an EMBL/GenBank/DDBJ whole genome shotgun (WGS) entry which is preliminary data.</text>
</comment>
<evidence type="ECO:0000256" key="9">
    <source>
        <dbReference type="ARBA" id="ARBA00023049"/>
    </source>
</evidence>
<keyword evidence="5 11" id="KW-0031">Aminopeptidase</keyword>
<feature type="region of interest" description="Disordered" evidence="10">
    <location>
        <begin position="236"/>
        <end position="260"/>
    </location>
</feature>
<evidence type="ECO:0000256" key="5">
    <source>
        <dbReference type="ARBA" id="ARBA00022438"/>
    </source>
</evidence>
<proteinExistence type="inferred from homology"/>
<protein>
    <submittedName>
        <fullName evidence="11">Aminopeptidase</fullName>
    </submittedName>
</protein>
<dbReference type="SUPFAM" id="SSF144052">
    <property type="entry name" value="Thermophilic metalloprotease-like"/>
    <property type="match status" value="1"/>
</dbReference>
<dbReference type="GO" id="GO:0046872">
    <property type="term" value="F:metal ion binding"/>
    <property type="evidence" value="ECO:0007669"/>
    <property type="project" value="UniProtKB-KW"/>
</dbReference>
<evidence type="ECO:0000256" key="3">
    <source>
        <dbReference type="ARBA" id="ARBA00001947"/>
    </source>
</evidence>
<dbReference type="GO" id="GO:0004177">
    <property type="term" value="F:aminopeptidase activity"/>
    <property type="evidence" value="ECO:0007669"/>
    <property type="project" value="UniProtKB-KW"/>
</dbReference>
<dbReference type="EMBL" id="JACRSP010000002">
    <property type="protein sequence ID" value="MBC8536243.1"/>
    <property type="molecule type" value="Genomic_DNA"/>
</dbReference>
<dbReference type="InterPro" id="IPR035097">
    <property type="entry name" value="M29_N-terminal"/>
</dbReference>
<sequence>MTRQQMVEKYADLLVRLGVAIQKDETLILELDAEHYELSRAITRAALLRGAKDVVVFYRDPYVDKFRAQYGDRETVETVLPWMKESLSVYLDKGACSLKLASPRPELFDDVDASVAVTVQKFTNDLRNVIRSSWGTNGTRWCIACAPNQDWAVKLYPDCPPDEALDKLWATLMELCMVREDNDPVEDWIDFQDRYCKYSAWFNRVKPDSIHFFDGKGTDLTIGFHPKAYWVGGQPKAERKPTDHMGNLPSNEVASSPDKYRVDGTVHSTRPLVYGGKVIDRFRLTFEKGKVVHHEAEVGEELLTELLNTDEGSRRIGEVAFVECDLPIAKTGMVFYNTLLDENAACHLALGNGYALCLPGISWTDKNEWEQWQLNSSCQHVDFMFGSPDMNAVVTTQDGRELPIFQNGKFLPVD</sequence>
<evidence type="ECO:0000256" key="4">
    <source>
        <dbReference type="ARBA" id="ARBA00008236"/>
    </source>
</evidence>
<keyword evidence="6" id="KW-0645">Protease</keyword>
<dbReference type="GO" id="GO:0006508">
    <property type="term" value="P:proteolysis"/>
    <property type="evidence" value="ECO:0007669"/>
    <property type="project" value="UniProtKB-KW"/>
</dbReference>
<gene>
    <name evidence="11" type="ORF">H8695_05995</name>
</gene>
<keyword evidence="7" id="KW-0479">Metal-binding</keyword>
<dbReference type="Gene3D" id="3.40.1830.10">
    <property type="entry name" value="Thermophilic metalloprotease (M29)"/>
    <property type="match status" value="1"/>
</dbReference>
<evidence type="ECO:0000256" key="10">
    <source>
        <dbReference type="SAM" id="MobiDB-lite"/>
    </source>
</evidence>
<dbReference type="Pfam" id="PF02073">
    <property type="entry name" value="Peptidase_M29"/>
    <property type="match status" value="1"/>
</dbReference>
<evidence type="ECO:0000256" key="6">
    <source>
        <dbReference type="ARBA" id="ARBA00022670"/>
    </source>
</evidence>
<evidence type="ECO:0000256" key="1">
    <source>
        <dbReference type="ARBA" id="ARBA00001941"/>
    </source>
</evidence>
<evidence type="ECO:0000256" key="7">
    <source>
        <dbReference type="ARBA" id="ARBA00022723"/>
    </source>
</evidence>
<comment type="cofactor">
    <cofactor evidence="3">
        <name>Zn(2+)</name>
        <dbReference type="ChEBI" id="CHEBI:29105"/>
    </cofactor>
</comment>
<keyword evidence="12" id="KW-1185">Reference proteome</keyword>
<comment type="cofactor">
    <cofactor evidence="2">
        <name>Mg(2+)</name>
        <dbReference type="ChEBI" id="CHEBI:18420"/>
    </cofactor>
</comment>
<dbReference type="InterPro" id="IPR052170">
    <property type="entry name" value="M29_Exopeptidase"/>
</dbReference>
<comment type="cofactor">
    <cofactor evidence="1">
        <name>Co(2+)</name>
        <dbReference type="ChEBI" id="CHEBI:48828"/>
    </cofactor>
</comment>
<reference evidence="11" key="1">
    <citation type="submission" date="2020-08" db="EMBL/GenBank/DDBJ databases">
        <title>Genome public.</title>
        <authorList>
            <person name="Liu C."/>
            <person name="Sun Q."/>
        </authorList>
    </citation>
    <scope>NUCLEOTIDE SEQUENCE</scope>
    <source>
        <strain evidence="11">BX7</strain>
    </source>
</reference>
<comment type="similarity">
    <text evidence="4">Belongs to the peptidase M29 family.</text>
</comment>
<dbReference type="PRINTS" id="PR00919">
    <property type="entry name" value="THERMOPTASE"/>
</dbReference>
<dbReference type="InterPro" id="IPR000787">
    <property type="entry name" value="Peptidase_M29"/>
</dbReference>